<dbReference type="SUPFAM" id="SSF52540">
    <property type="entry name" value="P-loop containing nucleoside triphosphate hydrolases"/>
    <property type="match status" value="1"/>
</dbReference>
<protein>
    <recommendedName>
        <fullName evidence="4">Guanine nucleotide-binding protein-like 1</fullName>
    </recommendedName>
</protein>
<feature type="compositionally biased region" description="Low complexity" evidence="5">
    <location>
        <begin position="458"/>
        <end position="471"/>
    </location>
</feature>
<feature type="compositionally biased region" description="Low complexity" evidence="5">
    <location>
        <begin position="377"/>
        <end position="386"/>
    </location>
</feature>
<feature type="compositionally biased region" description="Acidic residues" evidence="5">
    <location>
        <begin position="390"/>
        <end position="406"/>
    </location>
</feature>
<feature type="region of interest" description="Disordered" evidence="5">
    <location>
        <begin position="555"/>
        <end position="584"/>
    </location>
</feature>
<dbReference type="GO" id="GO:0005525">
    <property type="term" value="F:GTP binding"/>
    <property type="evidence" value="ECO:0007669"/>
    <property type="project" value="UniProtKB-KW"/>
</dbReference>
<feature type="region of interest" description="Disordered" evidence="5">
    <location>
        <begin position="348"/>
        <end position="367"/>
    </location>
</feature>
<feature type="domain" description="G" evidence="6">
    <location>
        <begin position="620"/>
        <end position="673"/>
    </location>
</feature>
<evidence type="ECO:0000313" key="7">
    <source>
        <dbReference type="EMBL" id="KXZ49319.1"/>
    </source>
</evidence>
<dbReference type="Pfam" id="PF01926">
    <property type="entry name" value="MMR_HSR1"/>
    <property type="match status" value="1"/>
</dbReference>
<dbReference type="STRING" id="33097.A0A150GHP6"/>
<gene>
    <name evidence="7" type="ORF">GPECTOR_22g913</name>
</gene>
<feature type="compositionally biased region" description="Basic and acidic residues" evidence="5">
    <location>
        <begin position="94"/>
        <end position="103"/>
    </location>
</feature>
<accession>A0A150GHP6</accession>
<feature type="compositionally biased region" description="Basic residues" evidence="5">
    <location>
        <begin position="412"/>
        <end position="427"/>
    </location>
</feature>
<comment type="caution">
    <text evidence="7">The sequence shown here is derived from an EMBL/GenBank/DDBJ whole genome shotgun (WGS) entry which is preliminary data.</text>
</comment>
<reference evidence="8" key="1">
    <citation type="journal article" date="2016" name="Nat. Commun.">
        <title>The Gonium pectorale genome demonstrates co-option of cell cycle regulation during the evolution of multicellularity.</title>
        <authorList>
            <person name="Hanschen E.R."/>
            <person name="Marriage T.N."/>
            <person name="Ferris P.J."/>
            <person name="Hamaji T."/>
            <person name="Toyoda A."/>
            <person name="Fujiyama A."/>
            <person name="Neme R."/>
            <person name="Noguchi H."/>
            <person name="Minakuchi Y."/>
            <person name="Suzuki M."/>
            <person name="Kawai-Toyooka H."/>
            <person name="Smith D.R."/>
            <person name="Sparks H."/>
            <person name="Anderson J."/>
            <person name="Bakaric R."/>
            <person name="Luria V."/>
            <person name="Karger A."/>
            <person name="Kirschner M.W."/>
            <person name="Durand P.M."/>
            <person name="Michod R.E."/>
            <person name="Nozaki H."/>
            <person name="Olson B.J."/>
        </authorList>
    </citation>
    <scope>NUCLEOTIDE SEQUENCE [LARGE SCALE GENOMIC DNA]</scope>
    <source>
        <strain evidence="8">NIES-2863</strain>
    </source>
</reference>
<feature type="compositionally biased region" description="Basic and acidic residues" evidence="5">
    <location>
        <begin position="34"/>
        <end position="50"/>
    </location>
</feature>
<keyword evidence="1" id="KW-0547">Nucleotide-binding</keyword>
<comment type="function">
    <text evidence="3">Possible regulatory or functional link with the histocompatibility cluster.</text>
</comment>
<evidence type="ECO:0000313" key="8">
    <source>
        <dbReference type="Proteomes" id="UP000075714"/>
    </source>
</evidence>
<evidence type="ECO:0000256" key="2">
    <source>
        <dbReference type="ARBA" id="ARBA00023134"/>
    </source>
</evidence>
<proteinExistence type="predicted"/>
<dbReference type="GO" id="GO:0003924">
    <property type="term" value="F:GTPase activity"/>
    <property type="evidence" value="ECO:0007669"/>
    <property type="project" value="InterPro"/>
</dbReference>
<feature type="region of interest" description="Disordered" evidence="5">
    <location>
        <begin position="377"/>
        <end position="542"/>
    </location>
</feature>
<dbReference type="OrthoDB" id="391988at2759"/>
<feature type="compositionally biased region" description="Acidic residues" evidence="5">
    <location>
        <begin position="522"/>
        <end position="540"/>
    </location>
</feature>
<evidence type="ECO:0000259" key="6">
    <source>
        <dbReference type="Pfam" id="PF01926"/>
    </source>
</evidence>
<dbReference type="Proteomes" id="UP000075714">
    <property type="component" value="Unassembled WGS sequence"/>
</dbReference>
<dbReference type="InterPro" id="IPR027417">
    <property type="entry name" value="P-loop_NTPase"/>
</dbReference>
<dbReference type="PANTHER" id="PTHR45709:SF3">
    <property type="entry name" value="GUANINE NUCLEOTIDE-BINDING PROTEIN-LIKE 1"/>
    <property type="match status" value="1"/>
</dbReference>
<sequence>MTGRGGGDGAGTKRGSAPAPAWKKPAGSSMSAKAKKEYLKWKREQKRSQADDSDSGWEPEAEADRPSGGAPAATAAAAGSGGSRQGGGGAGAARGERTQDGDPRPPQQEQQRGGGGRSAPDDSPLHYVPMVELPPGDVPASIRAVCGDLGAMRLPRVREEDVGFTAEGRRMGMPKRPAWRGAVRNAEQLHALEEASFRSWVDRLHASVDDPSRVSFFEPKLDFWRQLWRVLERSDVAVMIVDARNPLLHFSDALAHHVMDEHKMAALLVLNKCDLVPAAAVEAWRSFFQSRYPGLAVVASSAAPGGSSGAAEAILDAVLSCSVTREGRRVQVSEVVGMSRDEVLAHSKARNTHCKRDRAPAPAAAAGGAAAAQTAAAAGQQAAAARAEPDEADDDSSEGGQGDDEQWALRGTKAKKKLAVRKKRTQRMHGGGGGGPGQAPPAPAVDEGRGGSSRHGARTQAARAKGAGKQGPRLTGSDAASTGAETDPDAGGADKAAAAVASNTDGDAAAESYEELDAHTQEEEDEVGADTDAGSEDGDNDNAAFEQLADDEDAQGFLSGDEDGADGGASTAGGAGARGSAPAGAAGGAAAAAAAAAAGWGGHGARGGRDARGRSRPVVVCVIGEPNVGKSSTMNALLGAKRVAVSSHPGRTKHYQTHVMCPGLMLCDCPGLVFPRLDVSLHMQVLFGSYPIARCRDPYAVVRYLAERIWPRLHVTLGLKPVREAGNAGTQAESWGDEDWTPLALCEALAARHNWRSRRGGRLDVYRAANWVLRSALAGRSGVDVAFLPPVGQGPEGRGEGAAEQSAAAAQGAGAEQP</sequence>
<evidence type="ECO:0000256" key="4">
    <source>
        <dbReference type="ARBA" id="ARBA00039902"/>
    </source>
</evidence>
<feature type="region of interest" description="Disordered" evidence="5">
    <location>
        <begin position="790"/>
        <end position="818"/>
    </location>
</feature>
<organism evidence="7 8">
    <name type="scientific">Gonium pectorale</name>
    <name type="common">Green alga</name>
    <dbReference type="NCBI Taxonomy" id="33097"/>
    <lineage>
        <taxon>Eukaryota</taxon>
        <taxon>Viridiplantae</taxon>
        <taxon>Chlorophyta</taxon>
        <taxon>core chlorophytes</taxon>
        <taxon>Chlorophyceae</taxon>
        <taxon>CS clade</taxon>
        <taxon>Chlamydomonadales</taxon>
        <taxon>Volvocaceae</taxon>
        <taxon>Gonium</taxon>
    </lineage>
</organism>
<evidence type="ECO:0000256" key="1">
    <source>
        <dbReference type="ARBA" id="ARBA00022741"/>
    </source>
</evidence>
<keyword evidence="8" id="KW-1185">Reference proteome</keyword>
<keyword evidence="2" id="KW-0342">GTP-binding</keyword>
<dbReference type="PANTHER" id="PTHR45709">
    <property type="entry name" value="LARGE SUBUNIT GTPASE 1 HOMOLOG-RELATED"/>
    <property type="match status" value="1"/>
</dbReference>
<name>A0A150GHP6_GONPE</name>
<evidence type="ECO:0000256" key="3">
    <source>
        <dbReference type="ARBA" id="ARBA00037770"/>
    </source>
</evidence>
<dbReference type="Gene3D" id="3.40.50.300">
    <property type="entry name" value="P-loop containing nucleotide triphosphate hydrolases"/>
    <property type="match status" value="2"/>
</dbReference>
<feature type="compositionally biased region" description="Low complexity" evidence="5">
    <location>
        <begin position="66"/>
        <end position="78"/>
    </location>
</feature>
<dbReference type="EMBL" id="LSYV01000023">
    <property type="protein sequence ID" value="KXZ49319.1"/>
    <property type="molecule type" value="Genomic_DNA"/>
</dbReference>
<evidence type="ECO:0000256" key="5">
    <source>
        <dbReference type="SAM" id="MobiDB-lite"/>
    </source>
</evidence>
<feature type="compositionally biased region" description="Acidic residues" evidence="5">
    <location>
        <begin position="51"/>
        <end position="61"/>
    </location>
</feature>
<feature type="compositionally biased region" description="Low complexity" evidence="5">
    <location>
        <begin position="489"/>
        <end position="501"/>
    </location>
</feature>
<dbReference type="AlphaFoldDB" id="A0A150GHP6"/>
<feature type="compositionally biased region" description="Gly residues" evidence="5">
    <location>
        <begin position="566"/>
        <end position="577"/>
    </location>
</feature>
<dbReference type="InterPro" id="IPR006073">
    <property type="entry name" value="GTP-bd"/>
</dbReference>
<feature type="compositionally biased region" description="Acidic residues" evidence="5">
    <location>
        <begin position="555"/>
        <end position="565"/>
    </location>
</feature>
<feature type="compositionally biased region" description="Gly residues" evidence="5">
    <location>
        <begin position="79"/>
        <end position="92"/>
    </location>
</feature>
<feature type="region of interest" description="Disordered" evidence="5">
    <location>
        <begin position="1"/>
        <end position="130"/>
    </location>
</feature>
<feature type="compositionally biased region" description="Low complexity" evidence="5">
    <location>
        <begin position="802"/>
        <end position="818"/>
    </location>
</feature>
<dbReference type="InterPro" id="IPR043358">
    <property type="entry name" value="GNL1-like"/>
</dbReference>
<feature type="compositionally biased region" description="Gly residues" evidence="5">
    <location>
        <begin position="1"/>
        <end position="12"/>
    </location>
</feature>